<evidence type="ECO:0000259" key="10">
    <source>
        <dbReference type="PROSITE" id="PS50011"/>
    </source>
</evidence>
<evidence type="ECO:0000256" key="2">
    <source>
        <dbReference type="ARBA" id="ARBA00022527"/>
    </source>
</evidence>
<evidence type="ECO:0000256" key="7">
    <source>
        <dbReference type="ARBA" id="ARBA00047899"/>
    </source>
</evidence>
<keyword evidence="3" id="KW-0808">Transferase</keyword>
<dbReference type="InterPro" id="IPR001245">
    <property type="entry name" value="Ser-Thr/Tyr_kinase_cat_dom"/>
</dbReference>
<dbReference type="PROSITE" id="PS50011">
    <property type="entry name" value="PROTEIN_KINASE_DOM"/>
    <property type="match status" value="1"/>
</dbReference>
<keyword evidence="5" id="KW-0418">Kinase</keyword>
<dbReference type="GO" id="GO:0009506">
    <property type="term" value="C:plasmodesma"/>
    <property type="evidence" value="ECO:0007669"/>
    <property type="project" value="TreeGrafter"/>
</dbReference>
<dbReference type="InterPro" id="IPR008271">
    <property type="entry name" value="Ser/Thr_kinase_AS"/>
</dbReference>
<dbReference type="SMART" id="SM01132">
    <property type="entry name" value="DIL"/>
    <property type="match status" value="1"/>
</dbReference>
<feature type="domain" description="Protein kinase" evidence="10">
    <location>
        <begin position="362"/>
        <end position="641"/>
    </location>
</feature>
<comment type="catalytic activity">
    <reaction evidence="8">
        <text>L-seryl-[protein] + ATP = O-phospho-L-seryl-[protein] + ADP + H(+)</text>
        <dbReference type="Rhea" id="RHEA:17989"/>
        <dbReference type="Rhea" id="RHEA-COMP:9863"/>
        <dbReference type="Rhea" id="RHEA-COMP:11604"/>
        <dbReference type="ChEBI" id="CHEBI:15378"/>
        <dbReference type="ChEBI" id="CHEBI:29999"/>
        <dbReference type="ChEBI" id="CHEBI:30616"/>
        <dbReference type="ChEBI" id="CHEBI:83421"/>
        <dbReference type="ChEBI" id="CHEBI:456216"/>
        <dbReference type="EC" id="2.7.11.1"/>
    </reaction>
</comment>
<feature type="binding site" evidence="9">
    <location>
        <position position="393"/>
    </location>
    <ligand>
        <name>ATP</name>
        <dbReference type="ChEBI" id="CHEBI:30616"/>
    </ligand>
</feature>
<dbReference type="FunFam" id="1.10.510.10:FF:001023">
    <property type="entry name" value="Os07g0541700 protein"/>
    <property type="match status" value="1"/>
</dbReference>
<feature type="domain" description="Dilute" evidence="11">
    <location>
        <begin position="686"/>
        <end position="985"/>
    </location>
</feature>
<dbReference type="InterPro" id="IPR045272">
    <property type="entry name" value="ANXUR1/2-like"/>
</dbReference>
<dbReference type="FunFam" id="3.30.200.20:FF:000039">
    <property type="entry name" value="receptor-like protein kinase FERONIA"/>
    <property type="match status" value="1"/>
</dbReference>
<dbReference type="PANTHER" id="PTHR27003">
    <property type="entry name" value="OS07G0166700 PROTEIN"/>
    <property type="match status" value="1"/>
</dbReference>
<protein>
    <recommendedName>
        <fullName evidence="1">non-specific serine/threonine protein kinase</fullName>
        <ecNumber evidence="1">2.7.11.1</ecNumber>
    </recommendedName>
</protein>
<dbReference type="SUPFAM" id="SSF56112">
    <property type="entry name" value="Protein kinase-like (PK-like)"/>
    <property type="match status" value="1"/>
</dbReference>
<dbReference type="InterPro" id="IPR017441">
    <property type="entry name" value="Protein_kinase_ATP_BS"/>
</dbReference>
<dbReference type="GO" id="GO:0004674">
    <property type="term" value="F:protein serine/threonine kinase activity"/>
    <property type="evidence" value="ECO:0007669"/>
    <property type="project" value="UniProtKB-KW"/>
</dbReference>
<evidence type="ECO:0000313" key="13">
    <source>
        <dbReference type="Proteomes" id="UP001177003"/>
    </source>
</evidence>
<sequence>MSQSVDNPDVFNSSNPLFLGSSDNPNLVLVSNVFNGIGFSAWKRSISIFLLAKNKFGLVDGTIAQPLVTSPSYSSWNRVNSMVISWILNSLSKNIADSVLMLQSAHEIWQELNQRYEQYDGALIYHIHQQLYSLSQNSDDFSSYFTKLTKMWDELRIVQGLPACSCGTTAGIHKFLEDQRLIQLLIGLNDSYKVIRGQILMMKPLPSVATAYSMIIQEERQLNINLPSSFTNEVVTMNMSVASSIIQNKKPLACNQCKKNGHSKAQCYLLIGFPANFKFTKSKQDDVKSSIQSIVSTPNISTEQYQNLVEMLPQLKNSDASHDTTTSHVNSLISQGAMNEEGLHLKSFLIPLKEIIQATKNFSPKGCIGVGGFGKVYRGELSERWQNRTAAIKRLDKDSYQGEHEFRNEVKMISRFHHENIISFIGYCDEGNEMIIVYEYAYNGSLDHHLQDPKKMHRLSWMRRLKICIGAARGLSYLHSGLGEDNRVIHRDVKSANILLDDNFVAKICDFGLSRVGPRNQSETQVYTKAAGTLFYLDPTYHESAILRKESDVYSFGVVMFEMLSGMLVYLKTNDRPQSLMHFVRRYHHNELHKIIDPDIKDFITSRSFDKFTQIAYQCVSFSLPDRPLMDTVVMGIEEAFGIHDSVAILIECVMEDKRFSHGKPVSAFTLYKCLLHWKYFEEEKTTLFDQIVQIIISSTEGQKNNNQIAFWLSNVSTLLFLVQKSLKHHSASSVPEQPPGTSLSGRNPMGFHSVDLSEAEAALNVVQQVEAKYPAYAFVQKLTIFVEKMYGIICDNLKKELEALLALCIQTLQTSKGVIKSVQSFDKDFQFSNWQGIVDRLNALLHILKDNFVPPIIVQKIFSQNFSYINVQLFNSLLLHGECCSLSNVEYVKAGLTKLELWCSQVKEYAGSAWEELTHVRQAIGFLAIPRMHGISCDEISNDLFYIIRIDQVNRTCTLSWDEKDGTEIVSADDISSMKILMEKDSDGATSNSFHLEDSSSMFFSVDDLSSSLQVKDFVNVKAAVELSKYQAFHFLYN</sequence>
<dbReference type="InterPro" id="IPR029472">
    <property type="entry name" value="Copia-like_N"/>
</dbReference>
<dbReference type="InterPro" id="IPR000719">
    <property type="entry name" value="Prot_kinase_dom"/>
</dbReference>
<evidence type="ECO:0000256" key="5">
    <source>
        <dbReference type="ARBA" id="ARBA00022777"/>
    </source>
</evidence>
<dbReference type="EMBL" id="OX465077">
    <property type="protein sequence ID" value="CAI9269898.1"/>
    <property type="molecule type" value="Genomic_DNA"/>
</dbReference>
<dbReference type="PROSITE" id="PS00108">
    <property type="entry name" value="PROTEIN_KINASE_ST"/>
    <property type="match status" value="1"/>
</dbReference>
<evidence type="ECO:0000256" key="4">
    <source>
        <dbReference type="ARBA" id="ARBA00022741"/>
    </source>
</evidence>
<dbReference type="PANTHER" id="PTHR27003:SF359">
    <property type="entry name" value="SERINE_THREONINE-PROTEIN KINASE UNC-51-RELATED"/>
    <property type="match status" value="1"/>
</dbReference>
<dbReference type="Gene3D" id="1.10.510.10">
    <property type="entry name" value="Transferase(Phosphotransferase) domain 1"/>
    <property type="match status" value="1"/>
</dbReference>
<evidence type="ECO:0000256" key="8">
    <source>
        <dbReference type="ARBA" id="ARBA00048679"/>
    </source>
</evidence>
<proteinExistence type="predicted"/>
<organism evidence="12 13">
    <name type="scientific">Lactuca saligna</name>
    <name type="common">Willowleaf lettuce</name>
    <dbReference type="NCBI Taxonomy" id="75948"/>
    <lineage>
        <taxon>Eukaryota</taxon>
        <taxon>Viridiplantae</taxon>
        <taxon>Streptophyta</taxon>
        <taxon>Embryophyta</taxon>
        <taxon>Tracheophyta</taxon>
        <taxon>Spermatophyta</taxon>
        <taxon>Magnoliopsida</taxon>
        <taxon>eudicotyledons</taxon>
        <taxon>Gunneridae</taxon>
        <taxon>Pentapetalae</taxon>
        <taxon>asterids</taxon>
        <taxon>campanulids</taxon>
        <taxon>Asterales</taxon>
        <taxon>Asteraceae</taxon>
        <taxon>Cichorioideae</taxon>
        <taxon>Cichorieae</taxon>
        <taxon>Lactucinae</taxon>
        <taxon>Lactuca</taxon>
    </lineage>
</organism>
<dbReference type="Pfam" id="PF14244">
    <property type="entry name" value="Retrotran_gag_3"/>
    <property type="match status" value="1"/>
</dbReference>
<dbReference type="Pfam" id="PF07714">
    <property type="entry name" value="PK_Tyr_Ser-Thr"/>
    <property type="match status" value="1"/>
</dbReference>
<dbReference type="GO" id="GO:0004714">
    <property type="term" value="F:transmembrane receptor protein tyrosine kinase activity"/>
    <property type="evidence" value="ECO:0007669"/>
    <property type="project" value="InterPro"/>
</dbReference>
<dbReference type="PROSITE" id="PS00107">
    <property type="entry name" value="PROTEIN_KINASE_ATP"/>
    <property type="match status" value="1"/>
</dbReference>
<dbReference type="EC" id="2.7.11.1" evidence="1"/>
<dbReference type="SMART" id="SM00220">
    <property type="entry name" value="S_TKc"/>
    <property type="match status" value="1"/>
</dbReference>
<gene>
    <name evidence="12" type="ORF">LSALG_LOCUS10246</name>
</gene>
<dbReference type="InterPro" id="IPR002710">
    <property type="entry name" value="Dilute_dom"/>
</dbReference>
<keyword evidence="6 9" id="KW-0067">ATP-binding</keyword>
<evidence type="ECO:0000256" key="1">
    <source>
        <dbReference type="ARBA" id="ARBA00012513"/>
    </source>
</evidence>
<dbReference type="Proteomes" id="UP001177003">
    <property type="component" value="Chromosome 1"/>
</dbReference>
<evidence type="ECO:0000259" key="11">
    <source>
        <dbReference type="PROSITE" id="PS51126"/>
    </source>
</evidence>
<dbReference type="Gene3D" id="3.30.200.20">
    <property type="entry name" value="Phosphorylase Kinase, domain 1"/>
    <property type="match status" value="1"/>
</dbReference>
<accession>A0AA35YE49</accession>
<evidence type="ECO:0000313" key="12">
    <source>
        <dbReference type="EMBL" id="CAI9269898.1"/>
    </source>
</evidence>
<dbReference type="Pfam" id="PF01843">
    <property type="entry name" value="DIL"/>
    <property type="match status" value="1"/>
</dbReference>
<evidence type="ECO:0000256" key="3">
    <source>
        <dbReference type="ARBA" id="ARBA00022679"/>
    </source>
</evidence>
<keyword evidence="13" id="KW-1185">Reference proteome</keyword>
<name>A0AA35YE49_LACSI</name>
<evidence type="ECO:0000256" key="9">
    <source>
        <dbReference type="PROSITE-ProRule" id="PRU10141"/>
    </source>
</evidence>
<dbReference type="InterPro" id="IPR011009">
    <property type="entry name" value="Kinase-like_dom_sf"/>
</dbReference>
<comment type="catalytic activity">
    <reaction evidence="7">
        <text>L-threonyl-[protein] + ATP = O-phospho-L-threonyl-[protein] + ADP + H(+)</text>
        <dbReference type="Rhea" id="RHEA:46608"/>
        <dbReference type="Rhea" id="RHEA-COMP:11060"/>
        <dbReference type="Rhea" id="RHEA-COMP:11605"/>
        <dbReference type="ChEBI" id="CHEBI:15378"/>
        <dbReference type="ChEBI" id="CHEBI:30013"/>
        <dbReference type="ChEBI" id="CHEBI:30616"/>
        <dbReference type="ChEBI" id="CHEBI:61977"/>
        <dbReference type="ChEBI" id="CHEBI:456216"/>
        <dbReference type="EC" id="2.7.11.1"/>
    </reaction>
</comment>
<dbReference type="AlphaFoldDB" id="A0AA35YE49"/>
<dbReference type="GO" id="GO:0005524">
    <property type="term" value="F:ATP binding"/>
    <property type="evidence" value="ECO:0007669"/>
    <property type="project" value="UniProtKB-UniRule"/>
</dbReference>
<evidence type="ECO:0000256" key="6">
    <source>
        <dbReference type="ARBA" id="ARBA00022840"/>
    </source>
</evidence>
<keyword evidence="2" id="KW-0723">Serine/threonine-protein kinase</keyword>
<dbReference type="GO" id="GO:0005886">
    <property type="term" value="C:plasma membrane"/>
    <property type="evidence" value="ECO:0007669"/>
    <property type="project" value="TreeGrafter"/>
</dbReference>
<keyword evidence="4 9" id="KW-0547">Nucleotide-binding</keyword>
<reference evidence="12" key="1">
    <citation type="submission" date="2023-04" db="EMBL/GenBank/DDBJ databases">
        <authorList>
            <person name="Vijverberg K."/>
            <person name="Xiong W."/>
            <person name="Schranz E."/>
        </authorList>
    </citation>
    <scope>NUCLEOTIDE SEQUENCE</scope>
</reference>
<dbReference type="PROSITE" id="PS51126">
    <property type="entry name" value="DILUTE"/>
    <property type="match status" value="1"/>
</dbReference>